<comment type="subcellular location">
    <subcellularLocation>
        <location evidence="1">Nucleus</location>
    </subcellularLocation>
</comment>
<dbReference type="InterPro" id="IPR000182">
    <property type="entry name" value="GNAT_dom"/>
</dbReference>
<dbReference type="InterPro" id="IPR028005">
    <property type="entry name" value="AcTrfase_ESCO_Znf_dom"/>
</dbReference>
<comment type="similarity">
    <text evidence="2">Belongs to the acetyltransferase family. ECO subfamily.</text>
</comment>
<name>A0A109UZX2_9SACH</name>
<feature type="domain" description="N-acetyltransferase" evidence="12">
    <location>
        <begin position="111"/>
        <end position="271"/>
    </location>
</feature>
<dbReference type="InterPro" id="IPR016181">
    <property type="entry name" value="Acyl_CoA_acyltransferase"/>
</dbReference>
<keyword evidence="7" id="KW-0862">Zinc</keyword>
<gene>
    <name evidence="13" type="ORF">AW171_hschr74155</name>
</gene>
<evidence type="ECO:0000256" key="2">
    <source>
        <dbReference type="ARBA" id="ARBA00005816"/>
    </source>
</evidence>
<dbReference type="GO" id="GO:0000785">
    <property type="term" value="C:chromatin"/>
    <property type="evidence" value="ECO:0007669"/>
    <property type="project" value="TreeGrafter"/>
</dbReference>
<evidence type="ECO:0000256" key="9">
    <source>
        <dbReference type="ARBA" id="ARBA00023306"/>
    </source>
</evidence>
<keyword evidence="10" id="KW-0012">Acyltransferase</keyword>
<dbReference type="AlphaFoldDB" id="A0A109UZX2"/>
<dbReference type="Pfam" id="PF13880">
    <property type="entry name" value="Acetyltransf_13"/>
    <property type="match status" value="1"/>
</dbReference>
<reference evidence="13 14" key="1">
    <citation type="submission" date="2016-01" db="EMBL/GenBank/DDBJ databases">
        <title>Genome sequence of the yeast Holleya sinecauda.</title>
        <authorList>
            <person name="Dietrich F.S."/>
        </authorList>
    </citation>
    <scope>NUCLEOTIDE SEQUENCE [LARGE SCALE GENOMIC DNA]</scope>
    <source>
        <strain evidence="13 14">ATCC 58844</strain>
    </source>
</reference>
<keyword evidence="4" id="KW-0808">Transferase</keyword>
<dbReference type="InterPro" id="IPR028009">
    <property type="entry name" value="ESCO_Acetyltransf_dom"/>
</dbReference>
<evidence type="ECO:0000256" key="8">
    <source>
        <dbReference type="ARBA" id="ARBA00023242"/>
    </source>
</evidence>
<evidence type="ECO:0000256" key="6">
    <source>
        <dbReference type="ARBA" id="ARBA00022771"/>
    </source>
</evidence>
<dbReference type="STRING" id="45286.A0A109UZX2"/>
<evidence type="ECO:0000259" key="12">
    <source>
        <dbReference type="PROSITE" id="PS51186"/>
    </source>
</evidence>
<evidence type="ECO:0000313" key="13">
    <source>
        <dbReference type="EMBL" id="AMD22138.1"/>
    </source>
</evidence>
<dbReference type="RefSeq" id="XP_017989134.1">
    <property type="nucleotide sequence ID" value="XM_018133703.1"/>
</dbReference>
<evidence type="ECO:0000256" key="10">
    <source>
        <dbReference type="ARBA" id="ARBA00023315"/>
    </source>
</evidence>
<protein>
    <recommendedName>
        <fullName evidence="3">N-acetyltransferase ECO1</fullName>
    </recommendedName>
    <alternativeName>
        <fullName evidence="11">Establishment of cohesion protein 1</fullName>
    </alternativeName>
</protein>
<dbReference type="Gene3D" id="3.40.630.30">
    <property type="match status" value="1"/>
</dbReference>
<evidence type="ECO:0000256" key="1">
    <source>
        <dbReference type="ARBA" id="ARBA00004123"/>
    </source>
</evidence>
<accession>A0A109UZX2</accession>
<keyword evidence="8" id="KW-0539">Nucleus</keyword>
<keyword evidence="9" id="KW-0131">Cell cycle</keyword>
<dbReference type="SUPFAM" id="SSF55729">
    <property type="entry name" value="Acyl-CoA N-acyltransferases (Nat)"/>
    <property type="match status" value="1"/>
</dbReference>
<keyword evidence="5" id="KW-0479">Metal-binding</keyword>
<dbReference type="GO" id="GO:0005634">
    <property type="term" value="C:nucleus"/>
    <property type="evidence" value="ECO:0007669"/>
    <property type="project" value="UniProtKB-SubCell"/>
</dbReference>
<evidence type="ECO:0000256" key="3">
    <source>
        <dbReference type="ARBA" id="ARBA00022043"/>
    </source>
</evidence>
<dbReference type="PROSITE" id="PS51186">
    <property type="entry name" value="GNAT"/>
    <property type="match status" value="1"/>
</dbReference>
<dbReference type="EMBL" id="CP014247">
    <property type="protein sequence ID" value="AMD22138.1"/>
    <property type="molecule type" value="Genomic_DNA"/>
</dbReference>
<dbReference type="GeneID" id="28725475"/>
<keyword evidence="14" id="KW-1185">Reference proteome</keyword>
<keyword evidence="6" id="KW-0863">Zinc-finger</keyword>
<dbReference type="Proteomes" id="UP000243052">
    <property type="component" value="Chromosome vii"/>
</dbReference>
<dbReference type="GO" id="GO:0061733">
    <property type="term" value="F:protein-lysine-acetyltransferase activity"/>
    <property type="evidence" value="ECO:0007669"/>
    <property type="project" value="TreeGrafter"/>
</dbReference>
<evidence type="ECO:0000256" key="7">
    <source>
        <dbReference type="ARBA" id="ARBA00022833"/>
    </source>
</evidence>
<dbReference type="Pfam" id="PF13878">
    <property type="entry name" value="zf-C2H2_3"/>
    <property type="match status" value="1"/>
</dbReference>
<evidence type="ECO:0000256" key="4">
    <source>
        <dbReference type="ARBA" id="ARBA00022679"/>
    </source>
</evidence>
<evidence type="ECO:0000313" key="14">
    <source>
        <dbReference type="Proteomes" id="UP000243052"/>
    </source>
</evidence>
<dbReference type="GO" id="GO:0007064">
    <property type="term" value="P:mitotic sister chromatid cohesion"/>
    <property type="evidence" value="ECO:0007669"/>
    <property type="project" value="TreeGrafter"/>
</dbReference>
<dbReference type="GO" id="GO:0008270">
    <property type="term" value="F:zinc ion binding"/>
    <property type="evidence" value="ECO:0007669"/>
    <property type="project" value="UniProtKB-KW"/>
</dbReference>
<sequence length="271" mass="30759">MRVKTPEAKRKKSPKKSSRLFQAKLKLPNDPNSGLTTCIECQMTYSSNSSKDILEHNRYHDLHTNGKKWFHGWGTILMNFENNNAFITPPSTSSSDCENGTTRRIYNEYIAAISPEKPIEVKHMIELMNAVNRDLSAPADNEFWSEAGSKNQGRAFIYVKNGRAVGAITIEYIKETDSKGRWMRLSNRNLVPKVVAKVKLGISRIWVCKSQRRNGLATRLLECARTHSIIGNQVARWEMAWSQPSESGSLLARKYNSVKHKSGELLVPCYI</sequence>
<dbReference type="OrthoDB" id="428854at2759"/>
<proteinExistence type="inferred from homology"/>
<dbReference type="PANTHER" id="PTHR45884:SF2">
    <property type="entry name" value="N-ACETYLTRANSFERASE ECO"/>
    <property type="match status" value="1"/>
</dbReference>
<organism evidence="13 14">
    <name type="scientific">Eremothecium sinecaudum</name>
    <dbReference type="NCBI Taxonomy" id="45286"/>
    <lineage>
        <taxon>Eukaryota</taxon>
        <taxon>Fungi</taxon>
        <taxon>Dikarya</taxon>
        <taxon>Ascomycota</taxon>
        <taxon>Saccharomycotina</taxon>
        <taxon>Saccharomycetes</taxon>
        <taxon>Saccharomycetales</taxon>
        <taxon>Saccharomycetaceae</taxon>
        <taxon>Eremothecium</taxon>
    </lineage>
</organism>
<dbReference type="PANTHER" id="PTHR45884">
    <property type="entry name" value="N-ACETYLTRANSFERASE ECO"/>
    <property type="match status" value="1"/>
</dbReference>
<evidence type="ECO:0000256" key="11">
    <source>
        <dbReference type="ARBA" id="ARBA00032212"/>
    </source>
</evidence>
<evidence type="ECO:0000256" key="5">
    <source>
        <dbReference type="ARBA" id="ARBA00022723"/>
    </source>
</evidence>